<name>D0W945_NEILA</name>
<comment type="caution">
    <text evidence="2">The sequence shown here is derived from an EMBL/GenBank/DDBJ whole genome shotgun (WGS) entry which is preliminary data.</text>
</comment>
<evidence type="ECO:0000313" key="3">
    <source>
        <dbReference type="Proteomes" id="UP000003843"/>
    </source>
</evidence>
<dbReference type="AlphaFoldDB" id="D0W945"/>
<dbReference type="EMBL" id="ACEQ02000010">
    <property type="protein sequence ID" value="EEZ75978.1"/>
    <property type="molecule type" value="Genomic_DNA"/>
</dbReference>
<evidence type="ECO:0000313" key="2">
    <source>
        <dbReference type="EMBL" id="EEZ75978.1"/>
    </source>
</evidence>
<protein>
    <submittedName>
        <fullName evidence="2">Uncharacterized protein</fullName>
    </submittedName>
</protein>
<gene>
    <name evidence="2" type="ORF">NEILACOT_04050</name>
</gene>
<feature type="region of interest" description="Disordered" evidence="1">
    <location>
        <begin position="1"/>
        <end position="42"/>
    </location>
</feature>
<accession>D0W945</accession>
<evidence type="ECO:0000256" key="1">
    <source>
        <dbReference type="SAM" id="MobiDB-lite"/>
    </source>
</evidence>
<proteinExistence type="predicted"/>
<organism evidence="2 3">
    <name type="scientific">Neisseria lactamica ATCC 23970</name>
    <dbReference type="NCBI Taxonomy" id="546265"/>
    <lineage>
        <taxon>Bacteria</taxon>
        <taxon>Pseudomonadati</taxon>
        <taxon>Pseudomonadota</taxon>
        <taxon>Betaproteobacteria</taxon>
        <taxon>Neisseriales</taxon>
        <taxon>Neisseriaceae</taxon>
        <taxon>Neisseria</taxon>
    </lineage>
</organism>
<reference evidence="2 3" key="1">
    <citation type="submission" date="2009-10" db="EMBL/GenBank/DDBJ databases">
        <authorList>
            <person name="Weinstock G."/>
            <person name="Sodergren E."/>
            <person name="Clifton S."/>
            <person name="Fulton L."/>
            <person name="Fulton B."/>
            <person name="Courtney L."/>
            <person name="Fronick C."/>
            <person name="Harrison M."/>
            <person name="Strong C."/>
            <person name="Farmer C."/>
            <person name="Delahaunty K."/>
            <person name="Markovic C."/>
            <person name="Hall O."/>
            <person name="Minx P."/>
            <person name="Tomlinson C."/>
            <person name="Mitreva M."/>
            <person name="Nelson J."/>
            <person name="Hou S."/>
            <person name="Wollam A."/>
            <person name="Pepin K.H."/>
            <person name="Johnson M."/>
            <person name="Bhonagiri V."/>
            <person name="Nash W.E."/>
            <person name="Warren W."/>
            <person name="Chinwalla A."/>
            <person name="Mardis E.R."/>
            <person name="Wilson R.K."/>
        </authorList>
    </citation>
    <scope>NUCLEOTIDE SEQUENCE [LARGE SCALE GENOMIC DNA]</scope>
    <source>
        <strain evidence="2 3">ATCC 23970</strain>
    </source>
</reference>
<sequence>MEFGKNLHSFGRAGRFRRHRQAKGGAGIRERGAQSGLLIHRG</sequence>
<dbReference type="Proteomes" id="UP000003843">
    <property type="component" value="Unassembled WGS sequence"/>
</dbReference>